<reference evidence="2" key="1">
    <citation type="submission" date="2018-01" db="EMBL/GenBank/DDBJ databases">
        <authorList>
            <person name="Clerissi C."/>
        </authorList>
    </citation>
    <scope>NUCLEOTIDE SEQUENCE</scope>
    <source>
        <strain evidence="2">Cupriavidus taiwanensis LMG 19430</strain>
    </source>
</reference>
<evidence type="ECO:0000313" key="2">
    <source>
        <dbReference type="EMBL" id="SOY64479.1"/>
    </source>
</evidence>
<feature type="region of interest" description="Disordered" evidence="1">
    <location>
        <begin position="182"/>
        <end position="211"/>
    </location>
</feature>
<feature type="region of interest" description="Disordered" evidence="1">
    <location>
        <begin position="238"/>
        <end position="278"/>
    </location>
</feature>
<organism evidence="2">
    <name type="scientific">Cupriavidus taiwanensis</name>
    <dbReference type="NCBI Taxonomy" id="164546"/>
    <lineage>
        <taxon>Bacteria</taxon>
        <taxon>Pseudomonadati</taxon>
        <taxon>Pseudomonadota</taxon>
        <taxon>Betaproteobacteria</taxon>
        <taxon>Burkholderiales</taxon>
        <taxon>Burkholderiaceae</taxon>
        <taxon>Cupriavidus</taxon>
    </lineage>
</organism>
<proteinExistence type="predicted"/>
<dbReference type="AlphaFoldDB" id="A0A375C898"/>
<feature type="compositionally biased region" description="Low complexity" evidence="1">
    <location>
        <begin position="253"/>
        <end position="269"/>
    </location>
</feature>
<evidence type="ECO:0000256" key="1">
    <source>
        <dbReference type="SAM" id="MobiDB-lite"/>
    </source>
</evidence>
<feature type="compositionally biased region" description="Polar residues" evidence="1">
    <location>
        <begin position="242"/>
        <end position="252"/>
    </location>
</feature>
<dbReference type="EMBL" id="OFSN01000013">
    <property type="protein sequence ID" value="SOY64479.1"/>
    <property type="molecule type" value="Genomic_DNA"/>
</dbReference>
<comment type="caution">
    <text evidence="2">The sequence shown here is derived from an EMBL/GenBank/DDBJ whole genome shotgun (WGS) entry which is preliminary data.</text>
</comment>
<sequence length="278" mass="30335">MPDSFRVPAVGGGPAGPARCREDEGFSNRSCLPPSVARFACPTAACARSQRTQVRMPRRLAVTTKHLLAGRSPCAQLETGRTLGERNLPRLNSLHSGKSPEATGHPPCARDYDIGPCWRDFLARCFDVHPLTQGENPCCDATLHGADRIVGTVLYPVKNNDLIIHYFQLFVTRQFWSIRHHSDARKRRRGLGSPRYGPPRGGQKTYNFRGTGRTIFLPPPRGMCIVTDLTAASLDPVRDAAPQQNSPCNTKTCAISSASSKGSASCGASPDRSRPTWK</sequence>
<dbReference type="Proteomes" id="UP000257016">
    <property type="component" value="Unassembled WGS sequence"/>
</dbReference>
<protein>
    <submittedName>
        <fullName evidence="2">Uncharacterized protein</fullName>
    </submittedName>
</protein>
<gene>
    <name evidence="2" type="ORF">CBM2586_A80088</name>
</gene>
<name>A0A375C898_9BURK</name>
<accession>A0A375C898</accession>